<keyword evidence="3" id="KW-1185">Reference proteome</keyword>
<dbReference type="Proteomes" id="UP000280955">
    <property type="component" value="Unassembled WGS sequence"/>
</dbReference>
<comment type="caution">
    <text evidence="2">The sequence shown here is derived from an EMBL/GenBank/DDBJ whole genome shotgun (WGS) entry which is preliminary data.</text>
</comment>
<evidence type="ECO:0000313" key="3">
    <source>
        <dbReference type="Proteomes" id="UP000280955"/>
    </source>
</evidence>
<keyword evidence="1" id="KW-1133">Transmembrane helix</keyword>
<gene>
    <name evidence="2" type="ORF">BDD30_1527</name>
</gene>
<keyword evidence="1" id="KW-0812">Transmembrane</keyword>
<keyword evidence="1" id="KW-0472">Membrane</keyword>
<evidence type="ECO:0000256" key="1">
    <source>
        <dbReference type="SAM" id="Phobius"/>
    </source>
</evidence>
<accession>A0ABX9SN52</accession>
<reference evidence="2 3" key="1">
    <citation type="submission" date="2018-10" db="EMBL/GenBank/DDBJ databases">
        <title>Genomic Encyclopedia of Archaeal and Bacterial Type Strains, Phase II (KMG-II): from individual species to whole genera.</title>
        <authorList>
            <person name="Goeker M."/>
        </authorList>
    </citation>
    <scope>NUCLEOTIDE SEQUENCE [LARGE SCALE GENOMIC DNA]</scope>
    <source>
        <strain evidence="2 3">DSM 15149</strain>
    </source>
</reference>
<organism evidence="2 3">
    <name type="scientific">Photorhabdus asymbiotica</name>
    <dbReference type="NCBI Taxonomy" id="291112"/>
    <lineage>
        <taxon>Bacteria</taxon>
        <taxon>Pseudomonadati</taxon>
        <taxon>Pseudomonadota</taxon>
        <taxon>Gammaproteobacteria</taxon>
        <taxon>Enterobacterales</taxon>
        <taxon>Morganellaceae</taxon>
        <taxon>Photorhabdus</taxon>
    </lineage>
</organism>
<name>A0ABX9SN52_9GAMM</name>
<evidence type="ECO:0000313" key="2">
    <source>
        <dbReference type="EMBL" id="RKS59454.1"/>
    </source>
</evidence>
<protein>
    <submittedName>
        <fullName evidence="2">Uncharacterized protein</fullName>
    </submittedName>
</protein>
<sequence>MLLGMRSFAAALLLEIYWVYIIIGRETIFYGIKNIDFFNSVRE</sequence>
<proteinExistence type="predicted"/>
<dbReference type="EMBL" id="RBLJ01000002">
    <property type="protein sequence ID" value="RKS59454.1"/>
    <property type="molecule type" value="Genomic_DNA"/>
</dbReference>
<feature type="transmembrane region" description="Helical" evidence="1">
    <location>
        <begin position="6"/>
        <end position="23"/>
    </location>
</feature>